<evidence type="ECO:0000313" key="2">
    <source>
        <dbReference type="Proteomes" id="UP001642409"/>
    </source>
</evidence>
<gene>
    <name evidence="1" type="ORF">HINF_LOCUS53146</name>
</gene>
<proteinExistence type="predicted"/>
<evidence type="ECO:0000313" key="1">
    <source>
        <dbReference type="EMBL" id="CAL6067698.1"/>
    </source>
</evidence>
<dbReference type="Proteomes" id="UP001642409">
    <property type="component" value="Unassembled WGS sequence"/>
</dbReference>
<keyword evidence="2" id="KW-1185">Reference proteome</keyword>
<organism evidence="1 2">
    <name type="scientific">Hexamita inflata</name>
    <dbReference type="NCBI Taxonomy" id="28002"/>
    <lineage>
        <taxon>Eukaryota</taxon>
        <taxon>Metamonada</taxon>
        <taxon>Diplomonadida</taxon>
        <taxon>Hexamitidae</taxon>
        <taxon>Hexamitinae</taxon>
        <taxon>Hexamita</taxon>
    </lineage>
</organism>
<reference evidence="1 2" key="1">
    <citation type="submission" date="2024-07" db="EMBL/GenBank/DDBJ databases">
        <authorList>
            <person name="Akdeniz Z."/>
        </authorList>
    </citation>
    <scope>NUCLEOTIDE SEQUENCE [LARGE SCALE GENOMIC DNA]</scope>
</reference>
<comment type="caution">
    <text evidence="1">The sequence shown here is derived from an EMBL/GenBank/DDBJ whole genome shotgun (WGS) entry which is preliminary data.</text>
</comment>
<dbReference type="EMBL" id="CAXDID020000269">
    <property type="protein sequence ID" value="CAL6067698.1"/>
    <property type="molecule type" value="Genomic_DNA"/>
</dbReference>
<name>A0ABP1KRA1_9EUKA</name>
<protein>
    <submittedName>
        <fullName evidence="1">Hypothetical_protein</fullName>
    </submittedName>
</protein>
<sequence length="103" mass="11571">MKSATLIWVLLSRSSWQRPFFTAQESPSRPYLWVTQKLRSTSPPTKARSQLRFCRLLMPGSATALLSTWWLATSLTVSAFSSVRSFETTNQSSRKGISSLVQG</sequence>
<accession>A0ABP1KRA1</accession>